<protein>
    <submittedName>
        <fullName evidence="1">Uncharacterized protein</fullName>
    </submittedName>
</protein>
<reference evidence="1" key="1">
    <citation type="submission" date="2020-09" db="EMBL/GenBank/DDBJ databases">
        <title>Genome-Enabled Discovery of Anthraquinone Biosynthesis in Senna tora.</title>
        <authorList>
            <person name="Kang S.-H."/>
            <person name="Pandey R.P."/>
            <person name="Lee C.-M."/>
            <person name="Sim J.-S."/>
            <person name="Jeong J.-T."/>
            <person name="Choi B.-S."/>
            <person name="Jung M."/>
            <person name="Ginzburg D."/>
            <person name="Zhao K."/>
            <person name="Won S.Y."/>
            <person name="Oh T.-J."/>
            <person name="Yu Y."/>
            <person name="Kim N.-H."/>
            <person name="Lee O.R."/>
            <person name="Lee T.-H."/>
            <person name="Bashyal P."/>
            <person name="Kim T.-S."/>
            <person name="Lee W.-H."/>
            <person name="Kawkins C."/>
            <person name="Kim C.-K."/>
            <person name="Kim J.S."/>
            <person name="Ahn B.O."/>
            <person name="Rhee S.Y."/>
            <person name="Sohng J.K."/>
        </authorList>
    </citation>
    <scope>NUCLEOTIDE SEQUENCE</scope>
    <source>
        <tissue evidence="1">Leaf</tissue>
    </source>
</reference>
<dbReference type="EMBL" id="JAAIUW010000008">
    <property type="protein sequence ID" value="KAF7819385.1"/>
    <property type="molecule type" value="Genomic_DNA"/>
</dbReference>
<evidence type="ECO:0000313" key="2">
    <source>
        <dbReference type="Proteomes" id="UP000634136"/>
    </source>
</evidence>
<dbReference type="Proteomes" id="UP000634136">
    <property type="component" value="Unassembled WGS sequence"/>
</dbReference>
<keyword evidence="2" id="KW-1185">Reference proteome</keyword>
<comment type="caution">
    <text evidence="1">The sequence shown here is derived from an EMBL/GenBank/DDBJ whole genome shotgun (WGS) entry which is preliminary data.</text>
</comment>
<accession>A0A834TE07</accession>
<organism evidence="1 2">
    <name type="scientific">Senna tora</name>
    <dbReference type="NCBI Taxonomy" id="362788"/>
    <lineage>
        <taxon>Eukaryota</taxon>
        <taxon>Viridiplantae</taxon>
        <taxon>Streptophyta</taxon>
        <taxon>Embryophyta</taxon>
        <taxon>Tracheophyta</taxon>
        <taxon>Spermatophyta</taxon>
        <taxon>Magnoliopsida</taxon>
        <taxon>eudicotyledons</taxon>
        <taxon>Gunneridae</taxon>
        <taxon>Pentapetalae</taxon>
        <taxon>rosids</taxon>
        <taxon>fabids</taxon>
        <taxon>Fabales</taxon>
        <taxon>Fabaceae</taxon>
        <taxon>Caesalpinioideae</taxon>
        <taxon>Cassia clade</taxon>
        <taxon>Senna</taxon>
    </lineage>
</organism>
<evidence type="ECO:0000313" key="1">
    <source>
        <dbReference type="EMBL" id="KAF7819385.1"/>
    </source>
</evidence>
<proteinExistence type="predicted"/>
<dbReference type="AlphaFoldDB" id="A0A834TE07"/>
<name>A0A834TE07_9FABA</name>
<sequence>MESLTVPPTKISKRENFQVDVEAKS</sequence>
<gene>
    <name evidence="1" type="ORF">G2W53_024840</name>
</gene>